<evidence type="ECO:0000256" key="2">
    <source>
        <dbReference type="SAM" id="Phobius"/>
    </source>
</evidence>
<proteinExistence type="predicted"/>
<comment type="caution">
    <text evidence="3">The sequence shown here is derived from an EMBL/GenBank/DDBJ whole genome shotgun (WGS) entry which is preliminary data.</text>
</comment>
<evidence type="ECO:0000313" key="3">
    <source>
        <dbReference type="EMBL" id="MDP9922966.1"/>
    </source>
</evidence>
<keyword evidence="2" id="KW-0472">Membrane</keyword>
<accession>A0AAW8DUP5</accession>
<reference evidence="3" key="1">
    <citation type="submission" date="2023-07" db="EMBL/GenBank/DDBJ databases">
        <title>Sorghum-associated microbial communities from plants grown in Nebraska, USA.</title>
        <authorList>
            <person name="Schachtman D."/>
        </authorList>
    </citation>
    <scope>NUCLEOTIDE SEQUENCE</scope>
    <source>
        <strain evidence="3">DS2795</strain>
    </source>
</reference>
<feature type="transmembrane region" description="Helical" evidence="2">
    <location>
        <begin position="92"/>
        <end position="109"/>
    </location>
</feature>
<protein>
    <submittedName>
        <fullName evidence="3">Uncharacterized protein</fullName>
    </submittedName>
</protein>
<dbReference type="Proteomes" id="UP001244295">
    <property type="component" value="Unassembled WGS sequence"/>
</dbReference>
<evidence type="ECO:0000256" key="1">
    <source>
        <dbReference type="SAM" id="MobiDB-lite"/>
    </source>
</evidence>
<organism evidence="3 4">
    <name type="scientific">Variovorax boronicumulans</name>
    <dbReference type="NCBI Taxonomy" id="436515"/>
    <lineage>
        <taxon>Bacteria</taxon>
        <taxon>Pseudomonadati</taxon>
        <taxon>Pseudomonadota</taxon>
        <taxon>Betaproteobacteria</taxon>
        <taxon>Burkholderiales</taxon>
        <taxon>Comamonadaceae</taxon>
        <taxon>Variovorax</taxon>
    </lineage>
</organism>
<feature type="compositionally biased region" description="Basic and acidic residues" evidence="1">
    <location>
        <begin position="26"/>
        <end position="39"/>
    </location>
</feature>
<gene>
    <name evidence="3" type="ORF">J2W25_001987</name>
</gene>
<dbReference type="AlphaFoldDB" id="A0AAW8DUP5"/>
<keyword evidence="2" id="KW-0812">Transmembrane</keyword>
<evidence type="ECO:0000313" key="4">
    <source>
        <dbReference type="Proteomes" id="UP001244295"/>
    </source>
</evidence>
<keyword evidence="2" id="KW-1133">Transmembrane helix</keyword>
<sequence>MAAWPNGSVSKRKHRDLSRAPGVPMRDNRMSLGERGDGIRHDSCHDDALTCTRLLKAQFLHGKPRSCAMQAPMISPHATAASVRKRRRSLKTAITVIAFGIALVLIAALPPSAPAESPSDISAAAPQV</sequence>
<dbReference type="RefSeq" id="WP_307636515.1">
    <property type="nucleotide sequence ID" value="NZ_JAUSRR010000003.1"/>
</dbReference>
<feature type="region of interest" description="Disordered" evidence="1">
    <location>
        <begin position="1"/>
        <end position="39"/>
    </location>
</feature>
<name>A0AAW8DUP5_9BURK</name>
<dbReference type="EMBL" id="JAUSRR010000003">
    <property type="protein sequence ID" value="MDP9922966.1"/>
    <property type="molecule type" value="Genomic_DNA"/>
</dbReference>